<dbReference type="PANTHER" id="PTHR43861">
    <property type="entry name" value="TRANS-ACONITATE 2-METHYLTRANSFERASE-RELATED"/>
    <property type="match status" value="1"/>
</dbReference>
<dbReference type="SUPFAM" id="SSF53335">
    <property type="entry name" value="S-adenosyl-L-methionine-dependent methyltransferases"/>
    <property type="match status" value="1"/>
</dbReference>
<dbReference type="Gene3D" id="2.20.25.110">
    <property type="entry name" value="S-adenosyl-L-methionine-dependent methyltransferases"/>
    <property type="match status" value="1"/>
</dbReference>
<evidence type="ECO:0000313" key="4">
    <source>
        <dbReference type="EMBL" id="RTQ95632.1"/>
    </source>
</evidence>
<name>A0A3S0JZ17_9BACI</name>
<gene>
    <name evidence="4" type="ORF">EKG35_02810</name>
</gene>
<dbReference type="InterPro" id="IPR041698">
    <property type="entry name" value="Methyltransf_25"/>
</dbReference>
<dbReference type="GO" id="GO:0008168">
    <property type="term" value="F:methyltransferase activity"/>
    <property type="evidence" value="ECO:0007669"/>
    <property type="project" value="UniProtKB-KW"/>
</dbReference>
<evidence type="ECO:0000256" key="1">
    <source>
        <dbReference type="ARBA" id="ARBA00022603"/>
    </source>
</evidence>
<proteinExistence type="predicted"/>
<organism evidence="4 5">
    <name type="scientific">Lysinibacillus telephonicus</name>
    <dbReference type="NCBI Taxonomy" id="1714840"/>
    <lineage>
        <taxon>Bacteria</taxon>
        <taxon>Bacillati</taxon>
        <taxon>Bacillota</taxon>
        <taxon>Bacilli</taxon>
        <taxon>Bacillales</taxon>
        <taxon>Bacillaceae</taxon>
        <taxon>Lysinibacillus</taxon>
    </lineage>
</organism>
<dbReference type="InterPro" id="IPR029063">
    <property type="entry name" value="SAM-dependent_MTases_sf"/>
</dbReference>
<dbReference type="CDD" id="cd02440">
    <property type="entry name" value="AdoMet_MTases"/>
    <property type="match status" value="1"/>
</dbReference>
<dbReference type="RefSeq" id="WP_126292799.1">
    <property type="nucleotide sequence ID" value="NZ_CP155468.1"/>
</dbReference>
<keyword evidence="1 4" id="KW-0489">Methyltransferase</keyword>
<dbReference type="GO" id="GO:0032259">
    <property type="term" value="P:methylation"/>
    <property type="evidence" value="ECO:0007669"/>
    <property type="project" value="UniProtKB-KW"/>
</dbReference>
<keyword evidence="2 4" id="KW-0808">Transferase</keyword>
<evidence type="ECO:0000259" key="3">
    <source>
        <dbReference type="Pfam" id="PF13649"/>
    </source>
</evidence>
<dbReference type="PANTHER" id="PTHR43861:SF1">
    <property type="entry name" value="TRANS-ACONITATE 2-METHYLTRANSFERASE"/>
    <property type="match status" value="1"/>
</dbReference>
<dbReference type="OrthoDB" id="9811589at2"/>
<dbReference type="AlphaFoldDB" id="A0A3S0JZ17"/>
<reference evidence="4 5" key="1">
    <citation type="submission" date="2018-12" db="EMBL/GenBank/DDBJ databases">
        <authorList>
            <person name="Yu L."/>
        </authorList>
    </citation>
    <scope>NUCLEOTIDE SEQUENCE [LARGE SCALE GENOMIC DNA]</scope>
    <source>
        <strain evidence="4 5">S5H2222</strain>
    </source>
</reference>
<sequence>MTSSYERFAAVYDELMQDVPYDQYVNWVKSHAPSERYPNLLDVGCGTGTLSLMFHQQGYSVSGIDLSEDMLAVANERLQAANVTLPLYAMSMDELEGFSDLDVVTIPIDSINYLPDSQMVVETLKRIYNSLRDGGQLFFDVHSLFKMDVIFMESPFTYDDGEITYIWYTEQGEFEHSVYHQMTFFVKDEKTGLFERFDEEHLQRSFSIDTYVNWLTEIGFSKIVVTADWMEQSPTNESERIFIRAVK</sequence>
<dbReference type="Proteomes" id="UP000276349">
    <property type="component" value="Unassembled WGS sequence"/>
</dbReference>
<dbReference type="Pfam" id="PF13649">
    <property type="entry name" value="Methyltransf_25"/>
    <property type="match status" value="1"/>
</dbReference>
<dbReference type="Gene3D" id="3.40.50.150">
    <property type="entry name" value="Vaccinia Virus protein VP39"/>
    <property type="match status" value="1"/>
</dbReference>
<dbReference type="EMBL" id="RXNR01000005">
    <property type="protein sequence ID" value="RTQ95632.1"/>
    <property type="molecule type" value="Genomic_DNA"/>
</dbReference>
<protein>
    <submittedName>
        <fullName evidence="4">Class I SAM-dependent methyltransferase</fullName>
    </submittedName>
</protein>
<evidence type="ECO:0000313" key="5">
    <source>
        <dbReference type="Proteomes" id="UP000276349"/>
    </source>
</evidence>
<comment type="caution">
    <text evidence="4">The sequence shown here is derived from an EMBL/GenBank/DDBJ whole genome shotgun (WGS) entry which is preliminary data.</text>
</comment>
<accession>A0A3S0JZ17</accession>
<evidence type="ECO:0000256" key="2">
    <source>
        <dbReference type="ARBA" id="ARBA00022679"/>
    </source>
</evidence>
<keyword evidence="5" id="KW-1185">Reference proteome</keyword>
<feature type="domain" description="Methyltransferase" evidence="3">
    <location>
        <begin position="41"/>
        <end position="135"/>
    </location>
</feature>